<accession>A0A812S9I7</accession>
<dbReference type="EMBL" id="CAJNIZ010023558">
    <property type="protein sequence ID" value="CAE7469985.1"/>
    <property type="molecule type" value="Genomic_DNA"/>
</dbReference>
<organism evidence="2 3">
    <name type="scientific">Symbiodinium pilosum</name>
    <name type="common">Dinoflagellate</name>
    <dbReference type="NCBI Taxonomy" id="2952"/>
    <lineage>
        <taxon>Eukaryota</taxon>
        <taxon>Sar</taxon>
        <taxon>Alveolata</taxon>
        <taxon>Dinophyceae</taxon>
        <taxon>Suessiales</taxon>
        <taxon>Symbiodiniaceae</taxon>
        <taxon>Symbiodinium</taxon>
    </lineage>
</organism>
<evidence type="ECO:0000313" key="2">
    <source>
        <dbReference type="EMBL" id="CAE7469985.1"/>
    </source>
</evidence>
<dbReference type="OrthoDB" id="415098at2759"/>
<feature type="region of interest" description="Disordered" evidence="1">
    <location>
        <begin position="1"/>
        <end position="21"/>
    </location>
</feature>
<reference evidence="2" key="1">
    <citation type="submission" date="2021-02" db="EMBL/GenBank/DDBJ databases">
        <authorList>
            <person name="Dougan E. K."/>
            <person name="Rhodes N."/>
            <person name="Thang M."/>
            <person name="Chan C."/>
        </authorList>
    </citation>
    <scope>NUCLEOTIDE SEQUENCE</scope>
</reference>
<dbReference type="Proteomes" id="UP000649617">
    <property type="component" value="Unassembled WGS sequence"/>
</dbReference>
<evidence type="ECO:0000256" key="1">
    <source>
        <dbReference type="SAM" id="MobiDB-lite"/>
    </source>
</evidence>
<keyword evidence="3" id="KW-1185">Reference proteome</keyword>
<protein>
    <submittedName>
        <fullName evidence="2">Uncharacterized protein</fullName>
    </submittedName>
</protein>
<name>A0A812S9I7_SYMPI</name>
<comment type="caution">
    <text evidence="2">The sequence shown here is derived from an EMBL/GenBank/DDBJ whole genome shotgun (WGS) entry which is preliminary data.</text>
</comment>
<gene>
    <name evidence="2" type="ORF">SPIL2461_LOCUS11879</name>
</gene>
<proteinExistence type="predicted"/>
<dbReference type="AlphaFoldDB" id="A0A812S9I7"/>
<evidence type="ECO:0000313" key="3">
    <source>
        <dbReference type="Proteomes" id="UP000649617"/>
    </source>
</evidence>
<sequence length="784" mass="85510">MLSGDYVLSQTPGGKETQKRFPTHFQDYPGKPSFFDVYSPTIRSLYSQVFWKALPPVDLPKEIVQQFDGKGMAVVGFEMDQVRRTKDGDVSVPITVAYNHHFESTMVGKRAAFENALMQGPGDPRIPQKHGHGASSAWKPGKHEWVVRERVPGELPSSQSFGGANGGEYRKSFHGYAPSFVQVIESPTQIQITPMQIDTWNRDKMNISHPTRFVPGPVPRSSLAPTSGRDALYSGLLECPVTTRILKHALWHEDGLALGIWMVVLGVPGEAVVRLGGKKCERSPASGEECLALAESALFDERRRFLLDSSAPTVTGCFASADSEDLNLVRVHFKADRRHGGRSALDLRQDLRGKAGLCGADAQKFVGASSPLVNVSVVLDLTKQQARISLAGPSSAWFGVGFNAVAMADQPWSLIVDGSGAVTERKLGDHQPGQLLKPSIVVEESKVVGNLRTVTVTRALKGASADYYSFSPFTDGSGELNFICAVGSTPNLSYHSQRTPGRLSFLPLGGSEGACICRGEPVPFGQAKGTLEYRPTAQPEDQGTGSVGFNNRCAAQPRSDLLAMQNPTCDLRNYSGGQLACHHMWSLLDADQAIPWPDQPLEYSLKFRFWVEDYNKSYHTSLRRVTWGIASPVEYDVPKCAEGVMGCSKDDRGNWIHTIKGTFTGGGSLSAAHFHCHAPTCLSMALYRCPKETKVCDQSTGELLCMERPVYGNGSSSDRFAELGYILQPPCLWGSEEFGLEPPPSVEGFVLGAIKTSNATYGHHGEMAWHQMYVFDAPTDTELV</sequence>